<dbReference type="SUPFAM" id="SSF53756">
    <property type="entry name" value="UDP-Glycosyltransferase/glycogen phosphorylase"/>
    <property type="match status" value="1"/>
</dbReference>
<proteinExistence type="predicted"/>
<accession>A0A419W934</accession>
<keyword evidence="3" id="KW-0808">Transferase</keyword>
<dbReference type="Gene3D" id="3.40.50.2000">
    <property type="entry name" value="Glycogen Phosphorylase B"/>
    <property type="match status" value="2"/>
</dbReference>
<dbReference type="Pfam" id="PF13439">
    <property type="entry name" value="Glyco_transf_4"/>
    <property type="match status" value="1"/>
</dbReference>
<name>A0A419W934_9BACT</name>
<evidence type="ECO:0000259" key="2">
    <source>
        <dbReference type="Pfam" id="PF13439"/>
    </source>
</evidence>
<dbReference type="CDD" id="cd03801">
    <property type="entry name" value="GT4_PimA-like"/>
    <property type="match status" value="1"/>
</dbReference>
<keyword evidence="4" id="KW-1185">Reference proteome</keyword>
<dbReference type="RefSeq" id="WP_120273245.1">
    <property type="nucleotide sequence ID" value="NZ_RAPN01000001.1"/>
</dbReference>
<dbReference type="InterPro" id="IPR001296">
    <property type="entry name" value="Glyco_trans_1"/>
</dbReference>
<sequence length="380" mass="42554">MKIFVTGTRGIPGIQGGVETHCQELYPRLVKMGHEVVIARRKAYVDDHCQSNTYKGVRLVDVPTVKSNAIEAFVHTFLAVLKARTMNPDLVHIHAIGPSIMAPLARLLGLKVVVTNHGPDYDRQKWGRFAKRVLKTGENLGTRYSNQVIAISEPIRTTLKEDYKRQDVHLVFNGVNTPIKHPRTDYLESLGIQPGNYLFAAGRFVPEKGFIDLIKAWDQLPEPKPQLVIAGDSDHETCYSKGIKKHAKKYGAILTGFVKGGKLNQLFSHARLFVMPSYHEGLPIALLEALSYGLDVVVSNIPANLEVALDPACFFETGNRQALTASIQKRLTLNQQPDYEQLLKKYNWDTIALQTEAVYKRCMKNPLSKAIKPDPVRVTH</sequence>
<dbReference type="EMBL" id="RAPN01000001">
    <property type="protein sequence ID" value="RKD91988.1"/>
    <property type="molecule type" value="Genomic_DNA"/>
</dbReference>
<feature type="domain" description="Glycosyl transferase family 1" evidence="1">
    <location>
        <begin position="191"/>
        <end position="334"/>
    </location>
</feature>
<dbReference type="PANTHER" id="PTHR45947">
    <property type="entry name" value="SULFOQUINOVOSYL TRANSFERASE SQD2"/>
    <property type="match status" value="1"/>
</dbReference>
<evidence type="ECO:0000313" key="3">
    <source>
        <dbReference type="EMBL" id="RKD91988.1"/>
    </source>
</evidence>
<organism evidence="3 4">
    <name type="scientific">Mangrovibacterium diazotrophicum</name>
    <dbReference type="NCBI Taxonomy" id="1261403"/>
    <lineage>
        <taxon>Bacteria</taxon>
        <taxon>Pseudomonadati</taxon>
        <taxon>Bacteroidota</taxon>
        <taxon>Bacteroidia</taxon>
        <taxon>Marinilabiliales</taxon>
        <taxon>Prolixibacteraceae</taxon>
        <taxon>Mangrovibacterium</taxon>
    </lineage>
</organism>
<protein>
    <submittedName>
        <fullName evidence="3">Glycosyltransferase involved in cell wall biosynthesis</fullName>
    </submittedName>
</protein>
<evidence type="ECO:0000259" key="1">
    <source>
        <dbReference type="Pfam" id="PF00534"/>
    </source>
</evidence>
<dbReference type="Proteomes" id="UP000283387">
    <property type="component" value="Unassembled WGS sequence"/>
</dbReference>
<feature type="domain" description="Glycosyltransferase subfamily 4-like N-terminal" evidence="2">
    <location>
        <begin position="16"/>
        <end position="177"/>
    </location>
</feature>
<evidence type="ECO:0000313" key="4">
    <source>
        <dbReference type="Proteomes" id="UP000283387"/>
    </source>
</evidence>
<dbReference type="PANTHER" id="PTHR45947:SF3">
    <property type="entry name" value="SULFOQUINOVOSYL TRANSFERASE SQD2"/>
    <property type="match status" value="1"/>
</dbReference>
<dbReference type="AlphaFoldDB" id="A0A419W934"/>
<dbReference type="GO" id="GO:0016757">
    <property type="term" value="F:glycosyltransferase activity"/>
    <property type="evidence" value="ECO:0007669"/>
    <property type="project" value="InterPro"/>
</dbReference>
<dbReference type="OrthoDB" id="9792269at2"/>
<reference evidence="3 4" key="1">
    <citation type="submission" date="2018-09" db="EMBL/GenBank/DDBJ databases">
        <title>Genomic Encyclopedia of Archaeal and Bacterial Type Strains, Phase II (KMG-II): from individual species to whole genera.</title>
        <authorList>
            <person name="Goeker M."/>
        </authorList>
    </citation>
    <scope>NUCLEOTIDE SEQUENCE [LARGE SCALE GENOMIC DNA]</scope>
    <source>
        <strain evidence="3 4">DSM 27148</strain>
    </source>
</reference>
<dbReference type="Pfam" id="PF00534">
    <property type="entry name" value="Glycos_transf_1"/>
    <property type="match status" value="1"/>
</dbReference>
<comment type="caution">
    <text evidence="3">The sequence shown here is derived from an EMBL/GenBank/DDBJ whole genome shotgun (WGS) entry which is preliminary data.</text>
</comment>
<dbReference type="InterPro" id="IPR028098">
    <property type="entry name" value="Glyco_trans_4-like_N"/>
</dbReference>
<gene>
    <name evidence="3" type="ORF">BC643_2357</name>
</gene>
<dbReference type="InterPro" id="IPR050194">
    <property type="entry name" value="Glycosyltransferase_grp1"/>
</dbReference>